<evidence type="ECO:0000313" key="1">
    <source>
        <dbReference type="EMBL" id="NMQ27636.1"/>
    </source>
</evidence>
<dbReference type="EMBL" id="SPMY01000019">
    <property type="protein sequence ID" value="NMQ27636.1"/>
    <property type="molecule type" value="Genomic_DNA"/>
</dbReference>
<dbReference type="Proteomes" id="UP000749010">
    <property type="component" value="Unassembled WGS sequence"/>
</dbReference>
<comment type="caution">
    <text evidence="1">The sequence shown here is derived from an EMBL/GenBank/DDBJ whole genome shotgun (WGS) entry which is preliminary data.</text>
</comment>
<dbReference type="Pfam" id="PF00353">
    <property type="entry name" value="HemolysinCabind"/>
    <property type="match status" value="1"/>
</dbReference>
<organism evidence="1 2">
    <name type="scientific">Candidatus Accumulibacter phosphatis</name>
    <dbReference type="NCBI Taxonomy" id="327160"/>
    <lineage>
        <taxon>Bacteria</taxon>
        <taxon>Pseudomonadati</taxon>
        <taxon>Pseudomonadota</taxon>
        <taxon>Betaproteobacteria</taxon>
        <taxon>Candidatus Accumulibacter</taxon>
    </lineage>
</organism>
<evidence type="ECO:0000313" key="2">
    <source>
        <dbReference type="Proteomes" id="UP000749010"/>
    </source>
</evidence>
<gene>
    <name evidence="1" type="ORF">E4Q23_07640</name>
</gene>
<accession>A0ABX1TW54</accession>
<dbReference type="SUPFAM" id="SSF51120">
    <property type="entry name" value="beta-Roll"/>
    <property type="match status" value="1"/>
</dbReference>
<name>A0ABX1TW54_9PROT</name>
<dbReference type="InterPro" id="IPR001343">
    <property type="entry name" value="Hemolysn_Ca-bd"/>
</dbReference>
<dbReference type="Gene3D" id="2.150.10.10">
    <property type="entry name" value="Serralysin-like metalloprotease, C-terminal"/>
    <property type="match status" value="1"/>
</dbReference>
<dbReference type="PRINTS" id="PR00313">
    <property type="entry name" value="CABNDNGRPT"/>
</dbReference>
<dbReference type="InterPro" id="IPR011049">
    <property type="entry name" value="Serralysin-like_metalloprot_C"/>
</dbReference>
<protein>
    <recommendedName>
        <fullName evidence="3">Alkaline phosphatase</fullName>
    </recommendedName>
</protein>
<sequence length="63" mass="6613">MATTFFNTLYGSAGNDLVDGQGGNDILVGGEGDDTIISGGGEMISLLAMPEMTLSFFFYGIWP</sequence>
<keyword evidence="2" id="KW-1185">Reference proteome</keyword>
<proteinExistence type="predicted"/>
<reference evidence="1 2" key="1">
    <citation type="submission" date="2019-03" db="EMBL/GenBank/DDBJ databases">
        <title>Metabolic reconstructions from genomes of highly enriched 'Candidatus Accumulibacter' and 'Candidatus Competibacter' bioreactor populations.</title>
        <authorList>
            <person name="Annavajhala M.K."/>
            <person name="Welles L."/>
            <person name="Abbas B."/>
            <person name="Sorokin D."/>
            <person name="Park H."/>
            <person name="Van Loosdrecht M."/>
            <person name="Chandran K."/>
        </authorList>
    </citation>
    <scope>NUCLEOTIDE SEQUENCE [LARGE SCALE GENOMIC DNA]</scope>
    <source>
        <strain evidence="1 2">SBR_S</strain>
    </source>
</reference>
<dbReference type="RefSeq" id="WP_169066085.1">
    <property type="nucleotide sequence ID" value="NZ_SPMY01000019.1"/>
</dbReference>
<evidence type="ECO:0008006" key="3">
    <source>
        <dbReference type="Google" id="ProtNLM"/>
    </source>
</evidence>